<organism evidence="2">
    <name type="scientific">marine sediment metagenome</name>
    <dbReference type="NCBI Taxonomy" id="412755"/>
    <lineage>
        <taxon>unclassified sequences</taxon>
        <taxon>metagenomes</taxon>
        <taxon>ecological metagenomes</taxon>
    </lineage>
</organism>
<dbReference type="Pfam" id="PF05050">
    <property type="entry name" value="Methyltransf_21"/>
    <property type="match status" value="1"/>
</dbReference>
<evidence type="ECO:0000313" key="2">
    <source>
        <dbReference type="EMBL" id="KKN37878.1"/>
    </source>
</evidence>
<sequence length="221" mass="25486">MIKLPPEDGVFRKRGDKVIDWGKEEWNIMKPHIQNFRTCLDIGAHVGITSIRFSSFFKEVHSFEPVLCEYLIENTKHLTNVKCYNYAISDKDSVANIYPGTHNSGASIIPDAYNTHLINRRYTDDDARYKEVKMIKVPTKTIDSFNFKDVDLVKIDVEGHIVPVLEGMLHLLEENSPVIQLETAFSEFVNETARNIVTSLGYIKFNSYGKPMDEFYKKDEK</sequence>
<name>A0A0F9T8W5_9ZZZZ</name>
<dbReference type="AlphaFoldDB" id="A0A0F9T8W5"/>
<dbReference type="PANTHER" id="PTHR34203:SF15">
    <property type="entry name" value="SLL1173 PROTEIN"/>
    <property type="match status" value="1"/>
</dbReference>
<dbReference type="NCBIfam" id="TIGR01444">
    <property type="entry name" value="fkbM_fam"/>
    <property type="match status" value="1"/>
</dbReference>
<evidence type="ECO:0000259" key="1">
    <source>
        <dbReference type="Pfam" id="PF05050"/>
    </source>
</evidence>
<feature type="domain" description="Methyltransferase FkbM" evidence="1">
    <location>
        <begin position="41"/>
        <end position="202"/>
    </location>
</feature>
<dbReference type="SUPFAM" id="SSF53335">
    <property type="entry name" value="S-adenosyl-L-methionine-dependent methyltransferases"/>
    <property type="match status" value="1"/>
</dbReference>
<dbReference type="InterPro" id="IPR006342">
    <property type="entry name" value="FkbM_mtfrase"/>
</dbReference>
<dbReference type="EMBL" id="LAZR01001865">
    <property type="protein sequence ID" value="KKN37878.1"/>
    <property type="molecule type" value="Genomic_DNA"/>
</dbReference>
<reference evidence="2" key="1">
    <citation type="journal article" date="2015" name="Nature">
        <title>Complex archaea that bridge the gap between prokaryotes and eukaryotes.</title>
        <authorList>
            <person name="Spang A."/>
            <person name="Saw J.H."/>
            <person name="Jorgensen S.L."/>
            <person name="Zaremba-Niedzwiedzka K."/>
            <person name="Martijn J."/>
            <person name="Lind A.E."/>
            <person name="van Eijk R."/>
            <person name="Schleper C."/>
            <person name="Guy L."/>
            <person name="Ettema T.J."/>
        </authorList>
    </citation>
    <scope>NUCLEOTIDE SEQUENCE</scope>
</reference>
<protein>
    <recommendedName>
        <fullName evidence="1">Methyltransferase FkbM domain-containing protein</fullName>
    </recommendedName>
</protein>
<dbReference type="InterPro" id="IPR029063">
    <property type="entry name" value="SAM-dependent_MTases_sf"/>
</dbReference>
<dbReference type="InterPro" id="IPR052514">
    <property type="entry name" value="SAM-dependent_MTase"/>
</dbReference>
<gene>
    <name evidence="2" type="ORF">LCGC14_0759200</name>
</gene>
<accession>A0A0F9T8W5</accession>
<proteinExistence type="predicted"/>
<comment type="caution">
    <text evidence="2">The sequence shown here is derived from an EMBL/GenBank/DDBJ whole genome shotgun (WGS) entry which is preliminary data.</text>
</comment>
<dbReference type="Gene3D" id="3.40.50.150">
    <property type="entry name" value="Vaccinia Virus protein VP39"/>
    <property type="match status" value="1"/>
</dbReference>
<dbReference type="PANTHER" id="PTHR34203">
    <property type="entry name" value="METHYLTRANSFERASE, FKBM FAMILY PROTEIN"/>
    <property type="match status" value="1"/>
</dbReference>